<evidence type="ECO:0000256" key="4">
    <source>
        <dbReference type="ARBA" id="ARBA00022921"/>
    </source>
</evidence>
<dbReference type="Pfam" id="PF03044">
    <property type="entry name" value="Herpes_UL16"/>
    <property type="match status" value="1"/>
</dbReference>
<dbReference type="GO" id="GO:0044423">
    <property type="term" value="C:virion component"/>
    <property type="evidence" value="ECO:0007669"/>
    <property type="project" value="UniProtKB-KW"/>
</dbReference>
<accession>A0A0A7RM15</accession>
<protein>
    <submittedName>
        <fullName evidence="6">U65 protein</fullName>
    </submittedName>
</protein>
<reference evidence="6 7" key="1">
    <citation type="journal article" date="1993" name="J. Virol.">
        <title>Identification of a lytic-phase origin of DNA replication in human herpesvirus 6B strain Z29.</title>
        <authorList>
            <person name="Dewhurst S."/>
            <person name="Dollard S.C."/>
            <person name="Pellett P.E."/>
            <person name="Dambaugh T.R."/>
        </authorList>
    </citation>
    <scope>NUCLEOTIDE SEQUENCE [LARGE SCALE GENOMIC DNA]</scope>
    <source>
        <strain evidence="6">AJ</strain>
    </source>
</reference>
<evidence type="ECO:0000313" key="7">
    <source>
        <dbReference type="Proteomes" id="UP000142548"/>
    </source>
</evidence>
<gene>
    <name evidence="6" type="primary">U65</name>
</gene>
<dbReference type="HAMAP" id="MF_04039">
    <property type="entry name" value="HSV_CEP2"/>
    <property type="match status" value="1"/>
</dbReference>
<evidence type="ECO:0000256" key="1">
    <source>
        <dbReference type="ARBA" id="ARBA00022562"/>
    </source>
</evidence>
<evidence type="ECO:0000256" key="3">
    <source>
        <dbReference type="ARBA" id="ARBA00022844"/>
    </source>
</evidence>
<organism evidence="6 7">
    <name type="scientific">Human betaherpesvirus 6A</name>
    <dbReference type="NCBI Taxonomy" id="32603"/>
    <lineage>
        <taxon>Viruses</taxon>
        <taxon>Duplodnaviria</taxon>
        <taxon>Heunggongvirae</taxon>
        <taxon>Peploviricota</taxon>
        <taxon>Herviviricetes</taxon>
        <taxon>Herpesvirales</taxon>
        <taxon>Orthoherpesviridae</taxon>
        <taxon>Betaherpesvirinae</taxon>
        <taxon>Roseolovirus</taxon>
        <taxon>Roseolovirus humanbeta6a</taxon>
    </lineage>
</organism>
<keyword evidence="4" id="KW-0426">Late protein</keyword>
<proteinExistence type="inferred from homology"/>
<evidence type="ECO:0000313" key="6">
    <source>
        <dbReference type="EMBL" id="AJA36278.1"/>
    </source>
</evidence>
<dbReference type="InterPro" id="IPR004286">
    <property type="entry name" value="Herpes_UL16/UL94"/>
</dbReference>
<keyword evidence="1" id="KW-1048">Host nucleus</keyword>
<dbReference type="Proteomes" id="UP000142548">
    <property type="component" value="Genome"/>
</dbReference>
<evidence type="ECO:0000256" key="2">
    <source>
        <dbReference type="ARBA" id="ARBA00022580"/>
    </source>
</evidence>
<keyword evidence="2" id="KW-0920">Virion tegument</keyword>
<sequence>MAISTFSIGDLGYLRNFLQNECNWFRICKKTFYREYRSVATSSPTFSLNNKPKKFCMHCEIVILKRSEEFMFSLAVNGIHFGQFLTGKMKFNKKAVPEGLYYYILELGSITPIDLGFIPRYNSDCVTNMRCVTPEVIYENCSIVCPEEANRLTVKGSGDNKLTPLGGCGAWCLKNGGDLYIYTFALAYDLFLTCYDKSTFPSLAKIIFDMIACESEDCVFCKDHNKHVSQAGQIVGCVSNQETCFCYTPCKKKMANINNPELISLLCDQEINKIDIMYPQIKASLSLDINSYAHGYFGDDPYALKCVNWIPVRISAALSRLIVLSCPVCKRVVMD</sequence>
<keyword evidence="5" id="KW-1035">Host cytoplasm</keyword>
<dbReference type="EMBL" id="KP257584">
    <property type="protein sequence ID" value="AJA36278.1"/>
    <property type="molecule type" value="Genomic_DNA"/>
</dbReference>
<keyword evidence="3" id="KW-0946">Virion</keyword>
<evidence type="ECO:0000256" key="5">
    <source>
        <dbReference type="ARBA" id="ARBA00023200"/>
    </source>
</evidence>
<reference evidence="6 7" key="2">
    <citation type="journal article" date="2002" name="J. Virol. Methods">
        <title>Characterisation of a human herpesvirus 6 variant A 'amplicon' and replication modulation by U94-Rep 'latency gene'.</title>
        <authorList>
            <person name="Turner S."/>
            <person name="DiLuca D."/>
            <person name="Gompels U."/>
        </authorList>
    </citation>
    <scope>NUCLEOTIDE SEQUENCE [LARGE SCALE GENOMIC DNA]</scope>
    <source>
        <strain evidence="6">AJ</strain>
    </source>
</reference>
<name>A0A0A7RM15_9BETA</name>
<reference evidence="6 7" key="3">
    <citation type="journal article" date="2015" name="Genome Announc.">
        <title>Complete Genome Sequence of the Human Herpesvirus 6A Strain AJ from Africa Resembles Strain GS from North America.</title>
        <authorList>
            <person name="Tweedy J."/>
            <person name="Spyrou M.A."/>
            <person name="Donaldson C.D."/>
            <person name="Depledge D."/>
            <person name="Breuer J."/>
            <person name="Gompels U.A."/>
        </authorList>
    </citation>
    <scope>NUCLEOTIDE SEQUENCE [LARGE SCALE GENOMIC DNA]</scope>
    <source>
        <strain evidence="6">AJ</strain>
    </source>
</reference>